<keyword evidence="3" id="KW-1185">Reference proteome</keyword>
<proteinExistence type="predicted"/>
<reference evidence="2 3" key="1">
    <citation type="submission" date="2018-11" db="EMBL/GenBank/DDBJ databases">
        <authorList>
            <consortium name="Pathogen Informatics"/>
        </authorList>
    </citation>
    <scope>NUCLEOTIDE SEQUENCE [LARGE SCALE GENOMIC DNA]</scope>
</reference>
<feature type="compositionally biased region" description="Polar residues" evidence="1">
    <location>
        <begin position="48"/>
        <end position="58"/>
    </location>
</feature>
<dbReference type="Proteomes" id="UP000267096">
    <property type="component" value="Unassembled WGS sequence"/>
</dbReference>
<sequence>MEIVEDRCHEVARFDWTFEEVFIGQISSSIYVLMGDNNNEEDEGIIWESSQPSSSAATDETRRRSDDDPLSLSLPTQKIEQFLCTSPTRVIPAMTASDISRNVNSQNLFFDDVEIDPSQNQIILEDEEFLFNLPQEAATSSVQLADALYDRITTDDQFNDSKVYDTLTNISTPLRPYSAATSSSENITMKSSTEPSPVMSTNLNYSYDYAAGAVQGRNFNSAQSLKQLRNLLIS</sequence>
<evidence type="ECO:0000313" key="2">
    <source>
        <dbReference type="EMBL" id="VDK19610.1"/>
    </source>
</evidence>
<name>A0A3P6NNG1_ANISI</name>
<protein>
    <submittedName>
        <fullName evidence="2">Uncharacterized protein</fullName>
    </submittedName>
</protein>
<accession>A0A3P6NNG1</accession>
<dbReference type="AlphaFoldDB" id="A0A3P6NNG1"/>
<organism evidence="2 3">
    <name type="scientific">Anisakis simplex</name>
    <name type="common">Herring worm</name>
    <dbReference type="NCBI Taxonomy" id="6269"/>
    <lineage>
        <taxon>Eukaryota</taxon>
        <taxon>Metazoa</taxon>
        <taxon>Ecdysozoa</taxon>
        <taxon>Nematoda</taxon>
        <taxon>Chromadorea</taxon>
        <taxon>Rhabditida</taxon>
        <taxon>Spirurina</taxon>
        <taxon>Ascaridomorpha</taxon>
        <taxon>Ascaridoidea</taxon>
        <taxon>Anisakidae</taxon>
        <taxon>Anisakis</taxon>
        <taxon>Anisakis simplex complex</taxon>
    </lineage>
</organism>
<dbReference type="EMBL" id="UYRR01002582">
    <property type="protein sequence ID" value="VDK19610.1"/>
    <property type="molecule type" value="Genomic_DNA"/>
</dbReference>
<evidence type="ECO:0000313" key="3">
    <source>
        <dbReference type="Proteomes" id="UP000267096"/>
    </source>
</evidence>
<gene>
    <name evidence="2" type="ORF">ASIM_LOCUS2081</name>
</gene>
<evidence type="ECO:0000256" key="1">
    <source>
        <dbReference type="SAM" id="MobiDB-lite"/>
    </source>
</evidence>
<feature type="region of interest" description="Disordered" evidence="1">
    <location>
        <begin position="44"/>
        <end position="72"/>
    </location>
</feature>